<dbReference type="InterPro" id="IPR036388">
    <property type="entry name" value="WH-like_DNA-bd_sf"/>
</dbReference>
<dbReference type="InterPro" id="IPR046335">
    <property type="entry name" value="LacI/GalR-like_sensor"/>
</dbReference>
<dbReference type="PROSITE" id="PS00894">
    <property type="entry name" value="HTH_DEOR_1"/>
    <property type="match status" value="1"/>
</dbReference>
<evidence type="ECO:0000259" key="4">
    <source>
        <dbReference type="PROSITE" id="PS51000"/>
    </source>
</evidence>
<dbReference type="InterPro" id="IPR018356">
    <property type="entry name" value="Tscrpt_reg_HTH_DeoR_CS"/>
</dbReference>
<dbReference type="SMART" id="SM00420">
    <property type="entry name" value="HTH_DEOR"/>
    <property type="match status" value="1"/>
</dbReference>
<keyword evidence="1" id="KW-0805">Transcription regulation</keyword>
<keyword evidence="2" id="KW-0238">DNA-binding</keyword>
<organism evidence="5 6">
    <name type="scientific">Microbacterium rhizosphaerae</name>
    <dbReference type="NCBI Taxonomy" id="1678237"/>
    <lineage>
        <taxon>Bacteria</taxon>
        <taxon>Bacillati</taxon>
        <taxon>Actinomycetota</taxon>
        <taxon>Actinomycetes</taxon>
        <taxon>Micrococcales</taxon>
        <taxon>Microbacteriaceae</taxon>
        <taxon>Microbacterium</taxon>
    </lineage>
</organism>
<sequence>MNETSDPPAFAVSRRERILDELRRTGSVRVSDLARQLHVAELTIRRDIGHLADRGLLTRVHGGATLRSRLDTTVPVAGSTDAPIRFRVGMVVPSLSYYWPQIIVGARSAATEQGVQLVLRGASYSVDDQRRQIATLVYSGTLHGLIVAPETLGADGRALLGWLESLPIPVVLAERRAPSSLAVTSLEWVTTDHVFGGSLAAGHLASLGHRRVGILTSTGSPTSWQLRRGWDRATGELGLECIIDVAATLEEMDVDARQVYIADLLERCRETATTALFVHSDPQAVLLQQHALDHGWSIPDDLAIIAYDDEVAPSAEPPITALRPPRQHVGRLVVETMVARLSEGARRPVQRTYVLPELNARASTRAPEPLTASALTASALATSALAAARVSAGSPAAAP</sequence>
<dbReference type="EMBL" id="CP139368">
    <property type="protein sequence ID" value="WPR90490.1"/>
    <property type="molecule type" value="Genomic_DNA"/>
</dbReference>
<evidence type="ECO:0000256" key="1">
    <source>
        <dbReference type="ARBA" id="ARBA00023015"/>
    </source>
</evidence>
<dbReference type="SUPFAM" id="SSF46785">
    <property type="entry name" value="Winged helix' DNA-binding domain"/>
    <property type="match status" value="1"/>
</dbReference>
<dbReference type="InterPro" id="IPR036390">
    <property type="entry name" value="WH_DNA-bd_sf"/>
</dbReference>
<reference evidence="5 6" key="1">
    <citation type="submission" date="2023-11" db="EMBL/GenBank/DDBJ databases">
        <title>Genome sequence of Microbacterium rhizosphaerae KACC 19337.</title>
        <authorList>
            <person name="Choi H."/>
            <person name="Kim S."/>
            <person name="Kim Y."/>
            <person name="Kwon S.-W."/>
            <person name="Heo J."/>
        </authorList>
    </citation>
    <scope>NUCLEOTIDE SEQUENCE [LARGE SCALE GENOMIC DNA]</scope>
    <source>
        <strain evidence="5 6">KACC 19337</strain>
    </source>
</reference>
<name>A0ABZ0SNW9_9MICO</name>
<dbReference type="Pfam" id="PF08220">
    <property type="entry name" value="HTH_DeoR"/>
    <property type="match status" value="1"/>
</dbReference>
<evidence type="ECO:0000256" key="3">
    <source>
        <dbReference type="ARBA" id="ARBA00023163"/>
    </source>
</evidence>
<dbReference type="Pfam" id="PF13377">
    <property type="entry name" value="Peripla_BP_3"/>
    <property type="match status" value="1"/>
</dbReference>
<dbReference type="PANTHER" id="PTHR30146">
    <property type="entry name" value="LACI-RELATED TRANSCRIPTIONAL REPRESSOR"/>
    <property type="match status" value="1"/>
</dbReference>
<gene>
    <name evidence="5" type="ORF">SM116_04145</name>
</gene>
<keyword evidence="3" id="KW-0804">Transcription</keyword>
<dbReference type="InterPro" id="IPR028082">
    <property type="entry name" value="Peripla_BP_I"/>
</dbReference>
<proteinExistence type="predicted"/>
<evidence type="ECO:0000313" key="6">
    <source>
        <dbReference type="Proteomes" id="UP001323798"/>
    </source>
</evidence>
<dbReference type="PROSITE" id="PS51000">
    <property type="entry name" value="HTH_DEOR_2"/>
    <property type="match status" value="1"/>
</dbReference>
<dbReference type="Gene3D" id="1.10.10.10">
    <property type="entry name" value="Winged helix-like DNA-binding domain superfamily/Winged helix DNA-binding domain"/>
    <property type="match status" value="1"/>
</dbReference>
<dbReference type="SUPFAM" id="SSF53822">
    <property type="entry name" value="Periplasmic binding protein-like I"/>
    <property type="match status" value="1"/>
</dbReference>
<feature type="domain" description="HTH deoR-type" evidence="4">
    <location>
        <begin position="11"/>
        <end position="66"/>
    </location>
</feature>
<dbReference type="PRINTS" id="PR00037">
    <property type="entry name" value="HTHLACR"/>
</dbReference>
<protein>
    <submittedName>
        <fullName evidence="5">Substrate-binding domain-containing protein</fullName>
    </submittedName>
</protein>
<accession>A0ABZ0SNW9</accession>
<evidence type="ECO:0000313" key="5">
    <source>
        <dbReference type="EMBL" id="WPR90490.1"/>
    </source>
</evidence>
<dbReference type="Proteomes" id="UP001323798">
    <property type="component" value="Chromosome"/>
</dbReference>
<dbReference type="Gene3D" id="3.40.50.2300">
    <property type="match status" value="2"/>
</dbReference>
<dbReference type="RefSeq" id="WP_320943202.1">
    <property type="nucleotide sequence ID" value="NZ_BAABEU010000011.1"/>
</dbReference>
<dbReference type="InterPro" id="IPR001034">
    <property type="entry name" value="DeoR_HTH"/>
</dbReference>
<evidence type="ECO:0000256" key="2">
    <source>
        <dbReference type="ARBA" id="ARBA00023125"/>
    </source>
</evidence>
<dbReference type="PANTHER" id="PTHR30146:SF155">
    <property type="entry name" value="ALANINE RACEMASE"/>
    <property type="match status" value="1"/>
</dbReference>
<keyword evidence="6" id="KW-1185">Reference proteome</keyword>